<proteinExistence type="inferred from homology"/>
<evidence type="ECO:0000256" key="4">
    <source>
        <dbReference type="ARBA" id="ARBA00022801"/>
    </source>
</evidence>
<keyword evidence="3" id="KW-0645">Protease</keyword>
<feature type="domain" description="Peptidase M17 leucyl aminopeptidase N-terminal" evidence="6">
    <location>
        <begin position="37"/>
        <end position="142"/>
    </location>
</feature>
<dbReference type="VEuPathDB" id="MicrosporidiaDB:DI09_7p420"/>
<gene>
    <name evidence="7" type="ORF">DI09_7p420</name>
</gene>
<dbReference type="OrthoDB" id="412814at2759"/>
<protein>
    <recommendedName>
        <fullName evidence="9">Cytosol aminopeptidase domain-containing protein</fullName>
    </recommendedName>
</protein>
<dbReference type="InterPro" id="IPR008283">
    <property type="entry name" value="Peptidase_M17_N"/>
</dbReference>
<evidence type="ECO:0000256" key="3">
    <source>
        <dbReference type="ARBA" id="ARBA00022670"/>
    </source>
</evidence>
<dbReference type="InterPro" id="IPR043472">
    <property type="entry name" value="Macro_dom-like"/>
</dbReference>
<evidence type="ECO:0000259" key="6">
    <source>
        <dbReference type="Pfam" id="PF02789"/>
    </source>
</evidence>
<accession>A0A098VMI2</accession>
<reference evidence="7 8" key="1">
    <citation type="submission" date="2014-04" db="EMBL/GenBank/DDBJ databases">
        <title>A new species of microsporidia sheds light on the evolution of extreme parasitism.</title>
        <authorList>
            <person name="Haag K.L."/>
            <person name="James T.Y."/>
            <person name="Larsson R."/>
            <person name="Schaer T.M."/>
            <person name="Refardt D."/>
            <person name="Pombert J.-F."/>
            <person name="Ebert D."/>
        </authorList>
    </citation>
    <scope>NUCLEOTIDE SEQUENCE [LARGE SCALE GENOMIC DNA]</scope>
    <source>
        <strain evidence="7 8">UGP3</strain>
        <tissue evidence="7">Spores</tissue>
    </source>
</reference>
<dbReference type="AlphaFoldDB" id="A0A098VMI2"/>
<dbReference type="HOGENOM" id="CLU_013734_1_2_1"/>
<dbReference type="EMBL" id="JMKJ01000590">
    <property type="protein sequence ID" value="KGG50263.1"/>
    <property type="molecule type" value="Genomic_DNA"/>
</dbReference>
<keyword evidence="4" id="KW-0378">Hydrolase</keyword>
<dbReference type="GO" id="GO:0030145">
    <property type="term" value="F:manganese ion binding"/>
    <property type="evidence" value="ECO:0007669"/>
    <property type="project" value="InterPro"/>
</dbReference>
<dbReference type="InterPro" id="IPR011356">
    <property type="entry name" value="Leucine_aapep/pepB"/>
</dbReference>
<feature type="domain" description="Cytosol aminopeptidase" evidence="5">
    <location>
        <begin position="176"/>
        <end position="488"/>
    </location>
</feature>
<evidence type="ECO:0000313" key="7">
    <source>
        <dbReference type="EMBL" id="KGG50263.1"/>
    </source>
</evidence>
<dbReference type="GeneID" id="25260873"/>
<dbReference type="PANTHER" id="PTHR11963">
    <property type="entry name" value="LEUCINE AMINOPEPTIDASE-RELATED"/>
    <property type="match status" value="1"/>
</dbReference>
<dbReference type="Proteomes" id="UP000029725">
    <property type="component" value="Unassembled WGS sequence"/>
</dbReference>
<dbReference type="CDD" id="cd00433">
    <property type="entry name" value="Peptidase_M17"/>
    <property type="match status" value="1"/>
</dbReference>
<dbReference type="InterPro" id="IPR000819">
    <property type="entry name" value="Peptidase_M17_C"/>
</dbReference>
<organism evidence="7 8">
    <name type="scientific">Mitosporidium daphniae</name>
    <dbReference type="NCBI Taxonomy" id="1485682"/>
    <lineage>
        <taxon>Eukaryota</taxon>
        <taxon>Fungi</taxon>
        <taxon>Fungi incertae sedis</taxon>
        <taxon>Microsporidia</taxon>
        <taxon>Mitosporidium</taxon>
    </lineage>
</organism>
<dbReference type="Gene3D" id="3.40.630.10">
    <property type="entry name" value="Zn peptidases"/>
    <property type="match status" value="1"/>
</dbReference>
<dbReference type="Gene3D" id="3.40.220.10">
    <property type="entry name" value="Leucine Aminopeptidase, subunit E, domain 1"/>
    <property type="match status" value="1"/>
</dbReference>
<name>A0A098VMI2_9MICR</name>
<dbReference type="GO" id="GO:0005737">
    <property type="term" value="C:cytoplasm"/>
    <property type="evidence" value="ECO:0007669"/>
    <property type="project" value="InterPro"/>
</dbReference>
<dbReference type="GO" id="GO:0070006">
    <property type="term" value="F:metalloaminopeptidase activity"/>
    <property type="evidence" value="ECO:0007669"/>
    <property type="project" value="InterPro"/>
</dbReference>
<dbReference type="Pfam" id="PF02789">
    <property type="entry name" value="Peptidase_M17_N"/>
    <property type="match status" value="1"/>
</dbReference>
<evidence type="ECO:0000256" key="2">
    <source>
        <dbReference type="ARBA" id="ARBA00022438"/>
    </source>
</evidence>
<dbReference type="RefSeq" id="XP_013236690.1">
    <property type="nucleotide sequence ID" value="XM_013381236.1"/>
</dbReference>
<dbReference type="PRINTS" id="PR00481">
    <property type="entry name" value="LAMNOPPTDASE"/>
</dbReference>
<dbReference type="SUPFAM" id="SSF53187">
    <property type="entry name" value="Zn-dependent exopeptidases"/>
    <property type="match status" value="1"/>
</dbReference>
<dbReference type="SUPFAM" id="SSF52949">
    <property type="entry name" value="Macro domain-like"/>
    <property type="match status" value="1"/>
</dbReference>
<comment type="caution">
    <text evidence="7">The sequence shown here is derived from an EMBL/GenBank/DDBJ whole genome shotgun (WGS) entry which is preliminary data.</text>
</comment>
<keyword evidence="2" id="KW-0031">Aminopeptidase</keyword>
<keyword evidence="8" id="KW-1185">Reference proteome</keyword>
<evidence type="ECO:0000313" key="8">
    <source>
        <dbReference type="Proteomes" id="UP000029725"/>
    </source>
</evidence>
<evidence type="ECO:0000259" key="5">
    <source>
        <dbReference type="Pfam" id="PF00883"/>
    </source>
</evidence>
<dbReference type="PANTHER" id="PTHR11963:SF23">
    <property type="entry name" value="CYTOSOL AMINOPEPTIDASE"/>
    <property type="match status" value="1"/>
</dbReference>
<evidence type="ECO:0008006" key="9">
    <source>
        <dbReference type="Google" id="ProtNLM"/>
    </source>
</evidence>
<dbReference type="GO" id="GO:0006508">
    <property type="term" value="P:proteolysis"/>
    <property type="evidence" value="ECO:0007669"/>
    <property type="project" value="UniProtKB-KW"/>
</dbReference>
<sequence>MSSSPIPLHQGFITGYFCDKPTSGPSAGTPDISVSSTTLSTEAKGSIKTLLEKTNAEGKKDERRILYNIDSSLPFQLAAISLGNSSTPRSLYEKRESVRKAAANGVRLLSSQGVKEYILDTFSDSQAAVEGAILSSYSYLKFSENCKSLSFKMAPVCTANDIQSFKRGFIMASAQNVTRYLADTPANICTPSKFVEVIQKFAQEHLSHISSHVKIEAKDASWAKEQGMNSFLSVSQGSAEPCKFLIMEYQGRDANGLSSADESPIGLVGKGVTFDAGGISLKPAANMANMKADMQGAAIMATSFITAAFCKLPINLVAVIPLTENLPSGTATKPGDVITASNGKTIEGRLILADALVFIKKYSPSVIIDAATLTGAIGVALGSATSAIFSTCDNLFKEMEEAGYSSGDRIWRMPLWDDYRPLMDSSVADIKNASSLRGGGACTAAAFLKEFVDDGQVWAHLDIAGTMQVSSEDGVLSKGMSGRPIRMLLYWLLERSKATLARFALLLFNCSSGSSLETLLLSLPEDKISAFCRHFPQY</sequence>
<dbReference type="Pfam" id="PF00883">
    <property type="entry name" value="Peptidase_M17"/>
    <property type="match status" value="1"/>
</dbReference>
<evidence type="ECO:0000256" key="1">
    <source>
        <dbReference type="ARBA" id="ARBA00009528"/>
    </source>
</evidence>
<comment type="similarity">
    <text evidence="1">Belongs to the peptidase M17 family.</text>
</comment>